<name>A0A8C4PXD7_EPTBU</name>
<evidence type="ECO:0000256" key="8">
    <source>
        <dbReference type="SAM" id="Phobius"/>
    </source>
</evidence>
<dbReference type="Pfam" id="PF00084">
    <property type="entry name" value="Sushi"/>
    <property type="match status" value="11"/>
</dbReference>
<keyword evidence="3" id="KW-0677">Repeat</keyword>
<evidence type="ECO:0000256" key="4">
    <source>
        <dbReference type="ARBA" id="ARBA00023136"/>
    </source>
</evidence>
<dbReference type="AlphaFoldDB" id="A0A8C4PXD7"/>
<dbReference type="PANTHER" id="PTHR45656">
    <property type="entry name" value="PROTEIN CBR-CLEC-78"/>
    <property type="match status" value="1"/>
</dbReference>
<evidence type="ECO:0000259" key="9">
    <source>
        <dbReference type="PROSITE" id="PS50923"/>
    </source>
</evidence>
<reference evidence="10" key="1">
    <citation type="submission" date="2025-08" db="UniProtKB">
        <authorList>
            <consortium name="Ensembl"/>
        </authorList>
    </citation>
    <scope>IDENTIFICATION</scope>
</reference>
<keyword evidence="11" id="KW-1185">Reference proteome</keyword>
<organism evidence="10 11">
    <name type="scientific">Eptatretus burgeri</name>
    <name type="common">Inshore hagfish</name>
    <dbReference type="NCBI Taxonomy" id="7764"/>
    <lineage>
        <taxon>Eukaryota</taxon>
        <taxon>Metazoa</taxon>
        <taxon>Chordata</taxon>
        <taxon>Craniata</taxon>
        <taxon>Vertebrata</taxon>
        <taxon>Cyclostomata</taxon>
        <taxon>Myxini</taxon>
        <taxon>Myxiniformes</taxon>
        <taxon>Myxinidae</taxon>
        <taxon>Eptatretinae</taxon>
        <taxon>Eptatretus</taxon>
    </lineage>
</organism>
<proteinExistence type="predicted"/>
<dbReference type="SMART" id="SM00032">
    <property type="entry name" value="CCP"/>
    <property type="match status" value="11"/>
</dbReference>
<keyword evidence="5 7" id="KW-1015">Disulfide bond</keyword>
<dbReference type="PROSITE" id="PS50923">
    <property type="entry name" value="SUSHI"/>
    <property type="match status" value="11"/>
</dbReference>
<dbReference type="Proteomes" id="UP000694388">
    <property type="component" value="Unplaced"/>
</dbReference>
<dbReference type="InterPro" id="IPR051277">
    <property type="entry name" value="SEZ6_CSMD_C4BPB_Regulators"/>
</dbReference>
<feature type="domain" description="Sushi" evidence="9">
    <location>
        <begin position="483"/>
        <end position="540"/>
    </location>
</feature>
<feature type="domain" description="Sushi" evidence="9">
    <location>
        <begin position="9"/>
        <end position="66"/>
    </location>
</feature>
<feature type="disulfide bond" evidence="7">
    <location>
        <begin position="573"/>
        <end position="600"/>
    </location>
</feature>
<feature type="domain" description="Sushi" evidence="9">
    <location>
        <begin position="425"/>
        <end position="482"/>
    </location>
</feature>
<dbReference type="FunFam" id="2.10.70.10:FF:000011">
    <property type="entry name" value="CUB and sushi domain-containing protein 3 isoform A"/>
    <property type="match status" value="2"/>
</dbReference>
<protein>
    <recommendedName>
        <fullName evidence="9">Sushi domain-containing protein</fullName>
    </recommendedName>
</protein>
<dbReference type="CDD" id="cd00033">
    <property type="entry name" value="CCP"/>
    <property type="match status" value="11"/>
</dbReference>
<sequence length="909" mass="98222">MFVSLCAAGHCGIPEATANGEVIGDSFTYRDTVVYHCMPGFRLIGSSVRMCQKNHTWSGRVPNCVPISCGHPGSPVHGTTFASSFHLSDVANFTCAQGYVREGARHARCEPDGVWSNPLPHCRVVTCRDPGVLDHGVRKVNKGNGNFVFGSMVFFDCEPGYYLIGSSVLSCLDSGLWDHTLPRCFLVNCSRPGVPPGAFLHGHSYGFEAHVTYRCLEGFVRLGNATRTCQADGRWSGSQPHCVGEIHGECGDPGIPAHGVRLGQSFHTKSTLRFSCYVGFTLLGSPERICLPSGDWSGEQPECKAVSCGNPGSPAHGILMHNDGHTFGSSVVYACLDGYRMSGLASRVCSANGTWTGTLPTCTVIGCGDPGIPSHGLRTGDVFTFGHTVSYSCIPGYYTEHGVMVRRTCNSDEQWSGHLPLCKAIHCPPPTAISHGHIKGTGLSWGSSISYSCSAGYELSFPVELRCEGNGTWIGSVPQCLPVFCGDPGFPTGGSRDGINFIFKSRVSFRCSPPLVLAGSAVSTCQSNGMWSTSLPYCVDPQQSVCLDPGTPKFGEQNVSSGYEIGSHVSFHCEEGFHILGSSTRTCQADFSWSGMPPECLPHSCQALQTPQHVDVTSMELRGRGYTLLYACQPGYHLAGGSEHRTCRPDGSWSGKMPVCQAGSKPSERKDHEVVMTASPGQNVFQMSILKKSKWMGSFDFQNEKKPATLLISTVDSTLGHVNATFYTTDTELSLSGLFRNGDGNLALTLLHVESSEHNLLRNIAQGWTMDGFVTLEADGATYVYQGFVRAKGFASFGLKRIALETESVGEGSKVPHVPQGTSSRSVAIAILVPFFALIFAGFAFYLYKQRSIPKPHFTAYTDHENRNGQTVFENMIYDSNLKPHESKAVRFDPRLDTVCTVHMSTTTV</sequence>
<feature type="domain" description="Sushi" evidence="9">
    <location>
        <begin position="67"/>
        <end position="124"/>
    </location>
</feature>
<evidence type="ECO:0000256" key="6">
    <source>
        <dbReference type="ARBA" id="ARBA00023180"/>
    </source>
</evidence>
<keyword evidence="6" id="KW-0325">Glycoprotein</keyword>
<evidence type="ECO:0000313" key="10">
    <source>
        <dbReference type="Ensembl" id="ENSEBUP00000002630.1"/>
    </source>
</evidence>
<keyword evidence="8" id="KW-1133">Transmembrane helix</keyword>
<comment type="caution">
    <text evidence="7">Lacks conserved residue(s) required for the propagation of feature annotation.</text>
</comment>
<evidence type="ECO:0000256" key="2">
    <source>
        <dbReference type="ARBA" id="ARBA00022729"/>
    </source>
</evidence>
<dbReference type="Gene3D" id="2.10.70.10">
    <property type="entry name" value="Complement Module, domain 1"/>
    <property type="match status" value="11"/>
</dbReference>
<keyword evidence="7" id="KW-0768">Sushi</keyword>
<feature type="disulfide bond" evidence="7">
    <location>
        <begin position="37"/>
        <end position="64"/>
    </location>
</feature>
<feature type="disulfide bond" evidence="7">
    <location>
        <begin position="95"/>
        <end position="122"/>
    </location>
</feature>
<evidence type="ECO:0000256" key="7">
    <source>
        <dbReference type="PROSITE-ProRule" id="PRU00302"/>
    </source>
</evidence>
<feature type="domain" description="Sushi" evidence="9">
    <location>
        <begin position="603"/>
        <end position="662"/>
    </location>
</feature>
<dbReference type="OMA" id="THTICTD"/>
<feature type="domain" description="Sushi" evidence="9">
    <location>
        <begin position="544"/>
        <end position="602"/>
    </location>
</feature>
<keyword evidence="4 8" id="KW-0472">Membrane</keyword>
<feature type="domain" description="Sushi" evidence="9">
    <location>
        <begin position="365"/>
        <end position="424"/>
    </location>
</feature>
<feature type="domain" description="Sushi" evidence="9">
    <location>
        <begin position="306"/>
        <end position="364"/>
    </location>
</feature>
<dbReference type="InterPro" id="IPR000436">
    <property type="entry name" value="Sushi_SCR_CCP_dom"/>
</dbReference>
<feature type="disulfide bond" evidence="7">
    <location>
        <begin position="215"/>
        <end position="242"/>
    </location>
</feature>
<dbReference type="GeneTree" id="ENSGT00940000155701"/>
<dbReference type="PANTHER" id="PTHR45656:SF4">
    <property type="entry name" value="PROTEIN CBR-CLEC-78"/>
    <property type="match status" value="1"/>
</dbReference>
<dbReference type="GO" id="GO:0016020">
    <property type="term" value="C:membrane"/>
    <property type="evidence" value="ECO:0007669"/>
    <property type="project" value="UniProtKB-SubCell"/>
</dbReference>
<keyword evidence="2" id="KW-0732">Signal</keyword>
<evidence type="ECO:0000256" key="3">
    <source>
        <dbReference type="ARBA" id="ARBA00022737"/>
    </source>
</evidence>
<feature type="disulfide bond" evidence="7">
    <location>
        <begin position="335"/>
        <end position="362"/>
    </location>
</feature>
<feature type="domain" description="Sushi" evidence="9">
    <location>
        <begin position="248"/>
        <end position="305"/>
    </location>
</feature>
<evidence type="ECO:0000256" key="1">
    <source>
        <dbReference type="ARBA" id="ARBA00004370"/>
    </source>
</evidence>
<comment type="subcellular location">
    <subcellularLocation>
        <location evidence="1">Membrane</location>
    </subcellularLocation>
</comment>
<feature type="domain" description="Sushi" evidence="9">
    <location>
        <begin position="125"/>
        <end position="186"/>
    </location>
</feature>
<feature type="disulfide bond" evidence="7">
    <location>
        <begin position="453"/>
        <end position="480"/>
    </location>
</feature>
<dbReference type="SUPFAM" id="SSF57535">
    <property type="entry name" value="Complement control module/SCR domain"/>
    <property type="match status" value="11"/>
</dbReference>
<feature type="disulfide bond" evidence="7">
    <location>
        <begin position="157"/>
        <end position="184"/>
    </location>
</feature>
<reference evidence="10" key="2">
    <citation type="submission" date="2025-09" db="UniProtKB">
        <authorList>
            <consortium name="Ensembl"/>
        </authorList>
    </citation>
    <scope>IDENTIFICATION</scope>
</reference>
<feature type="disulfide bond" evidence="7">
    <location>
        <begin position="511"/>
        <end position="538"/>
    </location>
</feature>
<feature type="disulfide bond" evidence="7">
    <location>
        <begin position="276"/>
        <end position="303"/>
    </location>
</feature>
<evidence type="ECO:0000256" key="5">
    <source>
        <dbReference type="ARBA" id="ARBA00023157"/>
    </source>
</evidence>
<evidence type="ECO:0000313" key="11">
    <source>
        <dbReference type="Proteomes" id="UP000694388"/>
    </source>
</evidence>
<feature type="domain" description="Sushi" evidence="9">
    <location>
        <begin position="187"/>
        <end position="244"/>
    </location>
</feature>
<keyword evidence="8" id="KW-0812">Transmembrane</keyword>
<feature type="transmembrane region" description="Helical" evidence="8">
    <location>
        <begin position="827"/>
        <end position="848"/>
    </location>
</feature>
<accession>A0A8C4PXD7</accession>
<dbReference type="Ensembl" id="ENSEBUT00000002986.1">
    <property type="protein sequence ID" value="ENSEBUP00000002630.1"/>
    <property type="gene ID" value="ENSEBUG00000002015.1"/>
</dbReference>
<dbReference type="InterPro" id="IPR035976">
    <property type="entry name" value="Sushi/SCR/CCP_sf"/>
</dbReference>